<protein>
    <submittedName>
        <fullName evidence="1">Spo0E family sporulation regulatory protein-aspartic acid phosphatase</fullName>
    </submittedName>
</protein>
<comment type="caution">
    <text evidence="1">The sequence shown here is derived from an EMBL/GenBank/DDBJ whole genome shotgun (WGS) entry which is preliminary data.</text>
</comment>
<evidence type="ECO:0000313" key="1">
    <source>
        <dbReference type="EMBL" id="RGS36668.1"/>
    </source>
</evidence>
<proteinExistence type="predicted"/>
<dbReference type="SUPFAM" id="SSF140500">
    <property type="entry name" value="BAS1536-like"/>
    <property type="match status" value="1"/>
</dbReference>
<reference evidence="1 2" key="1">
    <citation type="submission" date="2018-08" db="EMBL/GenBank/DDBJ databases">
        <title>A genome reference for cultivated species of the human gut microbiota.</title>
        <authorList>
            <person name="Zou Y."/>
            <person name="Xue W."/>
            <person name="Luo G."/>
        </authorList>
    </citation>
    <scope>NUCLEOTIDE SEQUENCE [LARGE SCALE GENOMIC DNA]</scope>
    <source>
        <strain evidence="1 2">AF22-12AC</strain>
    </source>
</reference>
<gene>
    <name evidence="1" type="ORF">DWX93_15205</name>
</gene>
<evidence type="ECO:0000313" key="2">
    <source>
        <dbReference type="Proteomes" id="UP000266172"/>
    </source>
</evidence>
<sequence length="54" mass="6712">MNRIYELQKKIETARHELDEALLQENRFEYYYEKSTRLDKLIEEYLESQEGVRV</sequence>
<dbReference type="EMBL" id="QRVL01000020">
    <property type="protein sequence ID" value="RGS36668.1"/>
    <property type="molecule type" value="Genomic_DNA"/>
</dbReference>
<dbReference type="AlphaFoldDB" id="A0A174G5S7"/>
<dbReference type="GeneID" id="93725101"/>
<organism evidence="1 2">
    <name type="scientific">Roseburia hominis</name>
    <dbReference type="NCBI Taxonomy" id="301301"/>
    <lineage>
        <taxon>Bacteria</taxon>
        <taxon>Bacillati</taxon>
        <taxon>Bacillota</taxon>
        <taxon>Clostridia</taxon>
        <taxon>Lachnospirales</taxon>
        <taxon>Lachnospiraceae</taxon>
        <taxon>Roseburia</taxon>
    </lineage>
</organism>
<accession>A0A174G5S7</accession>
<dbReference type="Proteomes" id="UP000266172">
    <property type="component" value="Unassembled WGS sequence"/>
</dbReference>
<dbReference type="GO" id="GO:0043937">
    <property type="term" value="P:regulation of sporulation"/>
    <property type="evidence" value="ECO:0007669"/>
    <property type="project" value="InterPro"/>
</dbReference>
<name>A0A174G5S7_9FIRM</name>
<dbReference type="InterPro" id="IPR037208">
    <property type="entry name" value="Spo0E-like_sf"/>
</dbReference>
<dbReference type="RefSeq" id="WP_014079993.1">
    <property type="nucleotide sequence ID" value="NZ_CAKMUY010000014.1"/>
</dbReference>